<keyword evidence="3" id="KW-0812">Transmembrane</keyword>
<evidence type="ECO:0000256" key="1">
    <source>
        <dbReference type="ARBA" id="ARBA00022676"/>
    </source>
</evidence>
<dbReference type="GO" id="GO:0032580">
    <property type="term" value="C:Golgi cisterna membrane"/>
    <property type="evidence" value="ECO:0007669"/>
    <property type="project" value="UniProtKB-SubCell"/>
</dbReference>
<keyword evidence="4" id="KW-1185">Reference proteome</keyword>
<evidence type="ECO:0000256" key="3">
    <source>
        <dbReference type="RuleBase" id="RU363129"/>
    </source>
</evidence>
<dbReference type="OrthoDB" id="3226at2759"/>
<keyword evidence="3" id="KW-1133">Transmembrane helix</keyword>
<dbReference type="CDD" id="cd11301">
    <property type="entry name" value="Fut1_Fut2_like"/>
    <property type="match status" value="1"/>
</dbReference>
<protein>
    <recommendedName>
        <fullName evidence="3">L-Fucosyltransferase</fullName>
        <ecNumber evidence="3">2.4.1.-</ecNumber>
    </recommendedName>
</protein>
<sequence length="380" mass="43801">MSAKRGDHRQHSIRCLPIFKVFNYVFAFACGFTVSSWLLLVYPTHVLYREECQTPTQMVTLTDTQITLKPERHFSASDTPSSLTPTRTSTAASIQRPSEAFILARGMGGRLGNQMFEYATAYALALSNNMTVRLHADFFRDVIKIFNLKDKALDVSNFDDYPFEEYKVLQCEAETTSYNPNFKNISRTKTMVLGYCQSWMYFIHVKEQIRRRFSFSKSVMKTATNFIKHAIKVHKMESPVVIGIHVRRGDHVSDWGMEYGYVVPNRTYFQRAMWYFDKRYINTLYLIISEDTNQTPTWAEVNIVHPRLLHGSKQAAEVDLAILSLCNHTILSAGSFGWWGAFLNGGEAVYFNQWPRPGSQVSAEVRGNEYFCPWWIGMPN</sequence>
<evidence type="ECO:0000313" key="4">
    <source>
        <dbReference type="Proteomes" id="UP000085678"/>
    </source>
</evidence>
<keyword evidence="3" id="KW-0333">Golgi apparatus</keyword>
<dbReference type="UniPathway" id="UPA00378"/>
<organism evidence="4 5">
    <name type="scientific">Lingula anatina</name>
    <name type="common">Brachiopod</name>
    <name type="synonym">Lingula unguis</name>
    <dbReference type="NCBI Taxonomy" id="7574"/>
    <lineage>
        <taxon>Eukaryota</taxon>
        <taxon>Metazoa</taxon>
        <taxon>Spiralia</taxon>
        <taxon>Lophotrochozoa</taxon>
        <taxon>Brachiopoda</taxon>
        <taxon>Linguliformea</taxon>
        <taxon>Lingulata</taxon>
        <taxon>Lingulida</taxon>
        <taxon>Linguloidea</taxon>
        <taxon>Lingulidae</taxon>
        <taxon>Lingula</taxon>
    </lineage>
</organism>
<dbReference type="KEGG" id="lak:106159547"/>
<name>A0A1S3I1T3_LINAN</name>
<dbReference type="GO" id="GO:0005975">
    <property type="term" value="P:carbohydrate metabolic process"/>
    <property type="evidence" value="ECO:0007669"/>
    <property type="project" value="InterPro"/>
</dbReference>
<accession>A0A1S3I1T3</accession>
<keyword evidence="1 3" id="KW-0328">Glycosyltransferase</keyword>
<dbReference type="PANTHER" id="PTHR11927:SF9">
    <property type="entry name" value="L-FUCOSYLTRANSFERASE"/>
    <property type="match status" value="1"/>
</dbReference>
<comment type="pathway">
    <text evidence="3">Protein modification; protein glycosylation.</text>
</comment>
<dbReference type="STRING" id="7574.A0A1S3I1T3"/>
<dbReference type="GeneID" id="106159547"/>
<keyword evidence="3" id="KW-0735">Signal-anchor</keyword>
<gene>
    <name evidence="5" type="primary">LOC106159547</name>
</gene>
<comment type="subcellular location">
    <subcellularLocation>
        <location evidence="3">Golgi apparatus</location>
        <location evidence="3">Golgi stack membrane</location>
        <topology evidence="3">Single-pass type II membrane protein</topology>
    </subcellularLocation>
</comment>
<dbReference type="AlphaFoldDB" id="A0A1S3I1T3"/>
<dbReference type="RefSeq" id="XP_013391309.1">
    <property type="nucleotide sequence ID" value="XM_013535855.1"/>
</dbReference>
<feature type="transmembrane region" description="Helical" evidence="3">
    <location>
        <begin position="21"/>
        <end position="42"/>
    </location>
</feature>
<keyword evidence="2 3" id="KW-0808">Transferase</keyword>
<evidence type="ECO:0000313" key="5">
    <source>
        <dbReference type="RefSeq" id="XP_013391309.1"/>
    </source>
</evidence>
<keyword evidence="3" id="KW-0325">Glycoprotein</keyword>
<dbReference type="InterPro" id="IPR002516">
    <property type="entry name" value="Glyco_trans_11"/>
</dbReference>
<dbReference type="GO" id="GO:0008107">
    <property type="term" value="F:galactoside 2-alpha-L-fucosyltransferase activity"/>
    <property type="evidence" value="ECO:0007669"/>
    <property type="project" value="InterPro"/>
</dbReference>
<proteinExistence type="inferred from homology"/>
<dbReference type="Pfam" id="PF01531">
    <property type="entry name" value="Glyco_transf_11"/>
    <property type="match status" value="1"/>
</dbReference>
<reference evidence="5" key="1">
    <citation type="submission" date="2025-08" db="UniProtKB">
        <authorList>
            <consortium name="RefSeq"/>
        </authorList>
    </citation>
    <scope>IDENTIFICATION</scope>
    <source>
        <tissue evidence="5">Gonads</tissue>
    </source>
</reference>
<keyword evidence="3" id="KW-0472">Membrane</keyword>
<dbReference type="EC" id="2.4.1.-" evidence="3"/>
<dbReference type="InParanoid" id="A0A1S3I1T3"/>
<dbReference type="PANTHER" id="PTHR11927">
    <property type="entry name" value="GALACTOSIDE 2-L-FUCOSYLTRANSFERASE"/>
    <property type="match status" value="1"/>
</dbReference>
<evidence type="ECO:0000256" key="2">
    <source>
        <dbReference type="ARBA" id="ARBA00022679"/>
    </source>
</evidence>
<dbReference type="Proteomes" id="UP000085678">
    <property type="component" value="Unplaced"/>
</dbReference>
<comment type="similarity">
    <text evidence="3">Belongs to the glycosyltransferase 11 family.</text>
</comment>